<evidence type="ECO:0000313" key="1">
    <source>
        <dbReference type="EMBL" id="EXC51360.1"/>
    </source>
</evidence>
<dbReference type="RefSeq" id="WP_002053017.1">
    <property type="nucleotide sequence ID" value="NZ_JEXJ01000027.1"/>
</dbReference>
<comment type="caution">
    <text evidence="1">The sequence shown here is derived from an EMBL/GenBank/DDBJ whole genome shotgun (WGS) entry which is preliminary data.</text>
</comment>
<organism evidence="1 2">
    <name type="scientific">Acinetobacter baumannii 99063</name>
    <dbReference type="NCBI Taxonomy" id="1310630"/>
    <lineage>
        <taxon>Bacteria</taxon>
        <taxon>Pseudomonadati</taxon>
        <taxon>Pseudomonadota</taxon>
        <taxon>Gammaproteobacteria</taxon>
        <taxon>Moraxellales</taxon>
        <taxon>Moraxellaceae</taxon>
        <taxon>Acinetobacter</taxon>
        <taxon>Acinetobacter calcoaceticus/baumannii complex</taxon>
    </lineage>
</organism>
<dbReference type="EMBL" id="JEXJ01000027">
    <property type="protein sequence ID" value="EXC51360.1"/>
    <property type="molecule type" value="Genomic_DNA"/>
</dbReference>
<dbReference type="Proteomes" id="UP000020735">
    <property type="component" value="Unassembled WGS sequence"/>
</dbReference>
<gene>
    <name evidence="1" type="ORF">J529_2012</name>
</gene>
<sequence length="337" mass="37757">MTKKLTRRRKVYYKSVVMPSAKNNLQELLQLALQEGSLVYLAKDRHQLINSSSKDFILLNHHTTYNGMLFGQLVFVEYDVTKTFLTLDETTQEYSIEPFDMAKIQGKTSGTKTEDLKNQFINSILYFGVFENHLVLMQSPALKANHLEDYLKWLLSNAGLFDATEFLSLSDKVNEESQKILKKNPAKSLRIGANLDSIPVSQDESSGAVLTEAKSASFNVIGNGMDIIKTLIGADKLKGLKLKDNLDSANLKMYVVMTYNNKTTESGQKVIDTVANALRNMPDDDYQIVLKNGGTIKAGELRISKELTLDTINGVINESNLWSQMHTWLMGNISPTT</sequence>
<protein>
    <submittedName>
        <fullName evidence="1">Uncharacterized protein</fullName>
    </submittedName>
</protein>
<dbReference type="AlphaFoldDB" id="A0A009SCD6"/>
<name>A0A009SCD6_ACIBA</name>
<dbReference type="PATRIC" id="fig|1310630.3.peg.1969"/>
<reference evidence="1 2" key="1">
    <citation type="submission" date="2014-02" db="EMBL/GenBank/DDBJ databases">
        <title>Comparative genomics and transcriptomics to identify genetic mechanisms underlying the emergence of carbapenem resistant Acinetobacter baumannii (CRAb).</title>
        <authorList>
            <person name="Harris A.D."/>
            <person name="Johnson K.J."/>
            <person name="George J."/>
            <person name="Shefchek K."/>
            <person name="Daugherty S.C."/>
            <person name="Parankush S."/>
            <person name="Sadzewicz L."/>
            <person name="Tallon L."/>
            <person name="Sengamalay N."/>
            <person name="Hazen T.H."/>
            <person name="Rasko D.A."/>
        </authorList>
    </citation>
    <scope>NUCLEOTIDE SEQUENCE [LARGE SCALE GENOMIC DNA]</scope>
    <source>
        <strain evidence="1 2">99063</strain>
    </source>
</reference>
<proteinExistence type="predicted"/>
<accession>A0A009SCD6</accession>
<evidence type="ECO:0000313" key="2">
    <source>
        <dbReference type="Proteomes" id="UP000020735"/>
    </source>
</evidence>